<feature type="binding site" evidence="17">
    <location>
        <position position="270"/>
    </location>
    <ligand>
        <name>Ca(2+)</name>
        <dbReference type="ChEBI" id="CHEBI:29108"/>
        <label>1</label>
    </ligand>
</feature>
<keyword evidence="6" id="KW-0575">Peroxidase</keyword>
<evidence type="ECO:0000256" key="20">
    <source>
        <dbReference type="SAM" id="MobiDB-lite"/>
    </source>
</evidence>
<dbReference type="GO" id="GO:0140825">
    <property type="term" value="F:lactoperoxidase activity"/>
    <property type="evidence" value="ECO:0007669"/>
    <property type="project" value="UniProtKB-EC"/>
</dbReference>
<comment type="cofactor">
    <cofactor evidence="17">
        <name>Ca(2+)</name>
        <dbReference type="ChEBI" id="CHEBI:29108"/>
    </cofactor>
    <text evidence="17">Binds 2 calcium ions per subunit.</text>
</comment>
<feature type="binding site" evidence="17">
    <location>
        <position position="423"/>
    </location>
    <ligand>
        <name>Ca(2+)</name>
        <dbReference type="ChEBI" id="CHEBI:29108"/>
        <label>2</label>
    </ligand>
</feature>
<evidence type="ECO:0000256" key="6">
    <source>
        <dbReference type="ARBA" id="ARBA00022559"/>
    </source>
</evidence>
<feature type="binding site" evidence="17">
    <location>
        <position position="249"/>
    </location>
    <ligand>
        <name>Ca(2+)</name>
        <dbReference type="ChEBI" id="CHEBI:29108"/>
        <label>1</label>
    </ligand>
</feature>
<dbReference type="CDD" id="cd00693">
    <property type="entry name" value="secretory_peroxidase"/>
    <property type="match status" value="1"/>
</dbReference>
<dbReference type="FunFam" id="1.10.520.10:FF:000008">
    <property type="entry name" value="Peroxidase"/>
    <property type="match status" value="1"/>
</dbReference>
<feature type="compositionally biased region" description="Basic and acidic residues" evidence="20">
    <location>
        <begin position="140"/>
        <end position="154"/>
    </location>
</feature>
<comment type="cofactor">
    <cofactor evidence="17">
        <name>heme b</name>
        <dbReference type="ChEBI" id="CHEBI:60344"/>
    </cofactor>
    <text evidence="17">Binds 1 heme b (iron(II)-protoporphyrin IX) group per subunit.</text>
</comment>
<organism evidence="22 23">
    <name type="scientific">Beta vulgaris subsp. vulgaris</name>
    <name type="common">Beet</name>
    <dbReference type="NCBI Taxonomy" id="3555"/>
    <lineage>
        <taxon>Eukaryota</taxon>
        <taxon>Viridiplantae</taxon>
        <taxon>Streptophyta</taxon>
        <taxon>Embryophyta</taxon>
        <taxon>Tracheophyta</taxon>
        <taxon>Spermatophyta</taxon>
        <taxon>Magnoliopsida</taxon>
        <taxon>eudicotyledons</taxon>
        <taxon>Gunneridae</taxon>
        <taxon>Pentapetalae</taxon>
        <taxon>Caryophyllales</taxon>
        <taxon>Chenopodiaceae</taxon>
        <taxon>Betoideae</taxon>
        <taxon>Beta</taxon>
    </lineage>
</organism>
<dbReference type="eggNOG" id="ENOG502QPI1">
    <property type="taxonomic scope" value="Eukaryota"/>
</dbReference>
<dbReference type="InterPro" id="IPR010255">
    <property type="entry name" value="Haem_peroxidase_sf"/>
</dbReference>
<evidence type="ECO:0000256" key="10">
    <source>
        <dbReference type="ARBA" id="ARBA00022837"/>
    </source>
</evidence>
<evidence type="ECO:0000256" key="1">
    <source>
        <dbReference type="ARBA" id="ARBA00000189"/>
    </source>
</evidence>
<feature type="region of interest" description="Disordered" evidence="20">
    <location>
        <begin position="1"/>
        <end position="42"/>
    </location>
</feature>
<feature type="domain" description="Plant heme peroxidase family profile" evidence="21">
    <location>
        <begin position="219"/>
        <end position="503"/>
    </location>
</feature>
<dbReference type="PROSITE" id="PS00435">
    <property type="entry name" value="PEROXIDASE_1"/>
    <property type="match status" value="1"/>
</dbReference>
<keyword evidence="14" id="KW-0376">Hydrogen peroxide</keyword>
<dbReference type="EC" id="1.11.1.7" evidence="4"/>
<dbReference type="PANTHER" id="PTHR31517:SF59">
    <property type="entry name" value="PEROXIDASE"/>
    <property type="match status" value="1"/>
</dbReference>
<feature type="compositionally biased region" description="Basic and acidic residues" evidence="20">
    <location>
        <begin position="1"/>
        <end position="10"/>
    </location>
</feature>
<dbReference type="FunFam" id="1.10.420.10:FF:000007">
    <property type="entry name" value="Peroxidase"/>
    <property type="match status" value="1"/>
</dbReference>
<evidence type="ECO:0000256" key="5">
    <source>
        <dbReference type="ARBA" id="ARBA00022525"/>
    </source>
</evidence>
<feature type="binding site" evidence="17">
    <location>
        <position position="256"/>
    </location>
    <ligand>
        <name>Ca(2+)</name>
        <dbReference type="ChEBI" id="CHEBI:29108"/>
        <label>1</label>
    </ligand>
</feature>
<dbReference type="InterPro" id="IPR000823">
    <property type="entry name" value="Peroxidase_pln"/>
</dbReference>
<keyword evidence="13 19" id="KW-1015">Disulfide bond</keyword>
<gene>
    <name evidence="22" type="ORF">BVRB_5g125380</name>
</gene>
<dbReference type="PANTHER" id="PTHR31517">
    <property type="match status" value="1"/>
</dbReference>
<evidence type="ECO:0000256" key="12">
    <source>
        <dbReference type="ARBA" id="ARBA00023004"/>
    </source>
</evidence>
<dbReference type="Gene3D" id="1.10.520.10">
    <property type="match status" value="1"/>
</dbReference>
<accession>A0A0J8E3E4</accession>
<evidence type="ECO:0000256" key="15">
    <source>
        <dbReference type="PIRSR" id="PIRSR600823-1"/>
    </source>
</evidence>
<feature type="binding site" evidence="17">
    <location>
        <position position="254"/>
    </location>
    <ligand>
        <name>Ca(2+)</name>
        <dbReference type="ChEBI" id="CHEBI:29108"/>
        <label>1</label>
    </ligand>
</feature>
<feature type="disulfide bond" evidence="19">
    <location>
        <begin position="302"/>
        <end position="499"/>
    </location>
</feature>
<dbReference type="AlphaFoldDB" id="A0A0J8E3E4"/>
<feature type="binding site" description="axial binding residue" evidence="17">
    <location>
        <position position="372"/>
    </location>
    <ligand>
        <name>heme b</name>
        <dbReference type="ChEBI" id="CHEBI:60344"/>
    </ligand>
    <ligandPart>
        <name>Fe</name>
        <dbReference type="ChEBI" id="CHEBI:18248"/>
    </ligandPart>
</feature>
<evidence type="ECO:0000313" key="23">
    <source>
        <dbReference type="Proteomes" id="UP000035740"/>
    </source>
</evidence>
<feature type="compositionally biased region" description="Acidic residues" evidence="20">
    <location>
        <begin position="17"/>
        <end position="33"/>
    </location>
</feature>
<keyword evidence="10 17" id="KW-0106">Calcium</keyword>
<feature type="binding site" evidence="16">
    <location>
        <position position="342"/>
    </location>
    <ligand>
        <name>substrate</name>
    </ligand>
</feature>
<evidence type="ECO:0000256" key="14">
    <source>
        <dbReference type="ARBA" id="ARBA00023324"/>
    </source>
</evidence>
<dbReference type="InterPro" id="IPR019793">
    <property type="entry name" value="Peroxidases_heam-ligand_BS"/>
</dbReference>
<keyword evidence="23" id="KW-1185">Reference proteome</keyword>
<evidence type="ECO:0000259" key="21">
    <source>
        <dbReference type="PROSITE" id="PS50873"/>
    </source>
</evidence>
<evidence type="ECO:0000256" key="7">
    <source>
        <dbReference type="ARBA" id="ARBA00022617"/>
    </source>
</evidence>
<feature type="compositionally biased region" description="Basic and acidic residues" evidence="20">
    <location>
        <begin position="326"/>
        <end position="338"/>
    </location>
</feature>
<evidence type="ECO:0000256" key="8">
    <source>
        <dbReference type="ARBA" id="ARBA00022723"/>
    </source>
</evidence>
<evidence type="ECO:0000256" key="13">
    <source>
        <dbReference type="ARBA" id="ARBA00023157"/>
    </source>
</evidence>
<feature type="disulfide bond" evidence="19">
    <location>
        <begin position="379"/>
        <end position="411"/>
    </location>
</feature>
<evidence type="ECO:0000256" key="17">
    <source>
        <dbReference type="PIRSR" id="PIRSR600823-3"/>
    </source>
</evidence>
<keyword evidence="8 17" id="KW-0479">Metal-binding</keyword>
<dbReference type="Pfam" id="PF00141">
    <property type="entry name" value="peroxidase"/>
    <property type="match status" value="1"/>
</dbReference>
<dbReference type="Proteomes" id="UP000035740">
    <property type="component" value="Unassembled WGS sequence"/>
</dbReference>
<dbReference type="SUPFAM" id="SSF48113">
    <property type="entry name" value="Heme-dependent peroxidases"/>
    <property type="match status" value="1"/>
</dbReference>
<comment type="similarity">
    <text evidence="3">Belongs to the peroxidase family. Ascorbate peroxidase subfamily.</text>
</comment>
<dbReference type="GO" id="GO:0020037">
    <property type="term" value="F:heme binding"/>
    <property type="evidence" value="ECO:0007669"/>
    <property type="project" value="InterPro"/>
</dbReference>
<dbReference type="PRINTS" id="PR00461">
    <property type="entry name" value="PLPEROXIDASE"/>
</dbReference>
<name>A0A0J8E3E4_BETVV</name>
<evidence type="ECO:0000256" key="11">
    <source>
        <dbReference type="ARBA" id="ARBA00023002"/>
    </source>
</evidence>
<evidence type="ECO:0000313" key="22">
    <source>
        <dbReference type="EMBL" id="KMS97625.1"/>
    </source>
</evidence>
<feature type="region of interest" description="Disordered" evidence="20">
    <location>
        <begin position="325"/>
        <end position="345"/>
    </location>
</feature>
<keyword evidence="5" id="KW-0964">Secreted</keyword>
<dbReference type="Gene3D" id="1.10.420.10">
    <property type="entry name" value="Peroxidase, domain 2"/>
    <property type="match status" value="1"/>
</dbReference>
<reference evidence="22 23" key="1">
    <citation type="journal article" date="2014" name="Nature">
        <title>The genome of the recently domesticated crop plant sugar beet (Beta vulgaris).</title>
        <authorList>
            <person name="Dohm J.C."/>
            <person name="Minoche A.E."/>
            <person name="Holtgrawe D."/>
            <person name="Capella-Gutierrez S."/>
            <person name="Zakrzewski F."/>
            <person name="Tafer H."/>
            <person name="Rupp O."/>
            <person name="Sorensen T.R."/>
            <person name="Stracke R."/>
            <person name="Reinhardt R."/>
            <person name="Goesmann A."/>
            <person name="Kraft T."/>
            <person name="Schulz B."/>
            <person name="Stadler P.F."/>
            <person name="Schmidt T."/>
            <person name="Gabaldon T."/>
            <person name="Lehrach H."/>
            <person name="Weisshaar B."/>
            <person name="Himmelbauer H."/>
        </authorList>
    </citation>
    <scope>NUCLEOTIDE SEQUENCE [LARGE SCALE GENOMIC DNA]</scope>
    <source>
        <tissue evidence="22">Taproot</tissue>
    </source>
</reference>
<feature type="site" description="Transition state stabilizer" evidence="18">
    <location>
        <position position="244"/>
    </location>
</feature>
<proteinExistence type="inferred from homology"/>
<feature type="active site" description="Proton acceptor" evidence="15">
    <location>
        <position position="248"/>
    </location>
</feature>
<feature type="compositionally biased region" description="Basic and acidic residues" evidence="20">
    <location>
        <begin position="121"/>
        <end position="130"/>
    </location>
</feature>
<comment type="function">
    <text evidence="2">Removal of H(2)O(2), oxidation of toxic reductants, biosynthesis and degradation of lignin, suberization, auxin catabolism, response to environmental stresses such as wounding, pathogen attack and oxidative stress. These functions might be dependent on each isozyme/isoform in each plant tissue.</text>
</comment>
<evidence type="ECO:0000256" key="2">
    <source>
        <dbReference type="ARBA" id="ARBA00002322"/>
    </source>
</evidence>
<dbReference type="PRINTS" id="PR00458">
    <property type="entry name" value="PEROXIDASE"/>
</dbReference>
<evidence type="ECO:0000256" key="18">
    <source>
        <dbReference type="PIRSR" id="PIRSR600823-4"/>
    </source>
</evidence>
<keyword evidence="12 17" id="KW-0408">Iron</keyword>
<sequence>MIVEEEHYELTNKSSFDDDDYDSDKEEDNGEPEDVAHDEEKRLEAEQMRKVYLLEAQGDNAPPIDNNPQEDYPAVSLLIVPPKKAKKELQVSTKTPRSVATKKRKGFSNVVLDDMIVEEEHYELTDKSSFDDEDYDADKEEDKGEPEDVAHDEEKRLEAEQMRKVYLLEAQGDNAPPIDNNAREDFPAVSSLIVPPRKAKKELQVSTKTPRSVATKKLKAESTIRRIVQQRFVADKSVTPALLRMHYHDCFVRGCDASILIDSTRSNQTEKGAGANLGVRGYEVIDQIKARLESICPETVSCADIIALATREALRLAGGPNYDVPTGRRDGRISRSDEVNLPGPSSTVSEAQKVFRAHGLTLDEMVVLLGAHTVGTAHCSFFRDRLSNFRGSGAPDPTMERGMVDKLKNTCGSKIVDRTVFLDENTSFLVDNMYYKQIIRKRGVLKIDQEIEEDMASSKFVAKLAADNALFGEHFAKAMVKLGSSRVLEGRDGEIRRNCRVINH</sequence>
<protein>
    <recommendedName>
        <fullName evidence="4">peroxidase</fullName>
        <ecNumber evidence="4">1.11.1.7</ecNumber>
    </recommendedName>
</protein>
<comment type="catalytic activity">
    <reaction evidence="1">
        <text>2 a phenolic donor + H2O2 = 2 a phenolic radical donor + 2 H2O</text>
        <dbReference type="Rhea" id="RHEA:56136"/>
        <dbReference type="ChEBI" id="CHEBI:15377"/>
        <dbReference type="ChEBI" id="CHEBI:16240"/>
        <dbReference type="ChEBI" id="CHEBI:139520"/>
        <dbReference type="ChEBI" id="CHEBI:139521"/>
        <dbReference type="EC" id="1.11.1.7"/>
    </reaction>
</comment>
<dbReference type="OrthoDB" id="2113341at2759"/>
<evidence type="ECO:0000256" key="19">
    <source>
        <dbReference type="PIRSR" id="PIRSR600823-5"/>
    </source>
</evidence>
<evidence type="ECO:0000256" key="3">
    <source>
        <dbReference type="ARBA" id="ARBA00006873"/>
    </source>
</evidence>
<dbReference type="GO" id="GO:0006979">
    <property type="term" value="P:response to oxidative stress"/>
    <property type="evidence" value="ECO:0007669"/>
    <property type="project" value="InterPro"/>
</dbReference>
<feature type="binding site" evidence="17">
    <location>
        <position position="258"/>
    </location>
    <ligand>
        <name>Ca(2+)</name>
        <dbReference type="ChEBI" id="CHEBI:29108"/>
        <label>1</label>
    </ligand>
</feature>
<dbReference type="Gramene" id="KMS97625">
    <property type="protein sequence ID" value="KMS97625"/>
    <property type="gene ID" value="BVRB_5g125380"/>
</dbReference>
<keyword evidence="9" id="KW-0732">Signal</keyword>
<keyword evidence="7" id="KW-0349">Heme</keyword>
<feature type="binding site" evidence="17">
    <location>
        <position position="252"/>
    </location>
    <ligand>
        <name>Ca(2+)</name>
        <dbReference type="ChEBI" id="CHEBI:29108"/>
        <label>1</label>
    </ligand>
</feature>
<feature type="binding site" evidence="17">
    <location>
        <position position="373"/>
    </location>
    <ligand>
        <name>Ca(2+)</name>
        <dbReference type="ChEBI" id="CHEBI:29108"/>
        <label>2</label>
    </ligand>
</feature>
<evidence type="ECO:0000256" key="9">
    <source>
        <dbReference type="ARBA" id="ARBA00022729"/>
    </source>
</evidence>
<dbReference type="EMBL" id="KQ090302">
    <property type="protein sequence ID" value="KMS97625.1"/>
    <property type="molecule type" value="Genomic_DNA"/>
</dbReference>
<feature type="disulfide bond" evidence="19">
    <location>
        <begin position="250"/>
        <end position="255"/>
    </location>
</feature>
<feature type="binding site" evidence="17">
    <location>
        <position position="426"/>
    </location>
    <ligand>
        <name>Ca(2+)</name>
        <dbReference type="ChEBI" id="CHEBI:29108"/>
        <label>2</label>
    </ligand>
</feature>
<evidence type="ECO:0000256" key="4">
    <source>
        <dbReference type="ARBA" id="ARBA00012313"/>
    </source>
</evidence>
<dbReference type="GO" id="GO:0042744">
    <property type="term" value="P:hydrogen peroxide catabolic process"/>
    <property type="evidence" value="ECO:0007669"/>
    <property type="project" value="UniProtKB-KW"/>
</dbReference>
<feature type="region of interest" description="Disordered" evidence="20">
    <location>
        <begin position="121"/>
        <end position="154"/>
    </location>
</feature>
<dbReference type="InterPro" id="IPR033905">
    <property type="entry name" value="Secretory_peroxidase"/>
</dbReference>
<evidence type="ECO:0000256" key="16">
    <source>
        <dbReference type="PIRSR" id="PIRSR600823-2"/>
    </source>
</evidence>
<feature type="binding site" evidence="17">
    <location>
        <position position="431"/>
    </location>
    <ligand>
        <name>Ca(2+)</name>
        <dbReference type="ChEBI" id="CHEBI:29108"/>
        <label>2</label>
    </ligand>
</feature>
<keyword evidence="11" id="KW-0560">Oxidoreductase</keyword>
<dbReference type="PROSITE" id="PS50873">
    <property type="entry name" value="PEROXIDASE_4"/>
    <property type="match status" value="1"/>
</dbReference>
<dbReference type="InterPro" id="IPR002016">
    <property type="entry name" value="Haem_peroxidase"/>
</dbReference>
<dbReference type="GO" id="GO:0046872">
    <property type="term" value="F:metal ion binding"/>
    <property type="evidence" value="ECO:0007669"/>
    <property type="project" value="UniProtKB-KW"/>
</dbReference>